<name>W9DPW9_METTI</name>
<feature type="transmembrane region" description="Helical" evidence="1">
    <location>
        <begin position="95"/>
        <end position="116"/>
    </location>
</feature>
<keyword evidence="1" id="KW-0472">Membrane</keyword>
<reference evidence="2 3" key="1">
    <citation type="submission" date="2013-08" db="EMBL/GenBank/DDBJ databases">
        <authorList>
            <consortium name="DOE Joint Genome Institute"/>
            <person name="Eisen J."/>
            <person name="Huntemann M."/>
            <person name="Han J."/>
            <person name="Chen A."/>
            <person name="Kyrpides N."/>
            <person name="Mavromatis K."/>
            <person name="Markowitz V."/>
            <person name="Palaniappan K."/>
            <person name="Ivanova N."/>
            <person name="Schaumberg A."/>
            <person name="Pati A."/>
            <person name="Liolios K."/>
            <person name="Nordberg H.P."/>
            <person name="Cantor M.N."/>
            <person name="Hua S.X."/>
            <person name="Woyke T."/>
        </authorList>
    </citation>
    <scope>NUCLEOTIDE SEQUENCE [LARGE SCALE GENOMIC DNA]</scope>
    <source>
        <strain evidence="2 3">DSM 2278</strain>
    </source>
</reference>
<feature type="transmembrane region" description="Helical" evidence="1">
    <location>
        <begin position="57"/>
        <end position="75"/>
    </location>
</feature>
<dbReference type="AlphaFoldDB" id="W9DPW9"/>
<keyword evidence="1" id="KW-0812">Transmembrane</keyword>
<evidence type="ECO:0000313" key="3">
    <source>
        <dbReference type="Proteomes" id="UP000019483"/>
    </source>
</evidence>
<evidence type="ECO:0000313" key="2">
    <source>
        <dbReference type="EMBL" id="ETA68454.1"/>
    </source>
</evidence>
<evidence type="ECO:0000256" key="1">
    <source>
        <dbReference type="SAM" id="Phobius"/>
    </source>
</evidence>
<proteinExistence type="predicted"/>
<protein>
    <submittedName>
        <fullName evidence="2">Uncharacterized protein</fullName>
    </submittedName>
</protein>
<feature type="transmembrane region" description="Helical" evidence="1">
    <location>
        <begin position="21"/>
        <end position="45"/>
    </location>
</feature>
<accession>W9DPW9</accession>
<keyword evidence="1" id="KW-1133">Transmembrane helix</keyword>
<dbReference type="EMBL" id="AZAJ01000001">
    <property type="protein sequence ID" value="ETA68454.1"/>
    <property type="molecule type" value="Genomic_DNA"/>
</dbReference>
<dbReference type="RefSeq" id="WP_023845589.1">
    <property type="nucleotide sequence ID" value="NZ_AZAJ01000001.1"/>
</dbReference>
<organism evidence="2 3">
    <name type="scientific">Methanolobus tindarius DSM 2278</name>
    <dbReference type="NCBI Taxonomy" id="1090322"/>
    <lineage>
        <taxon>Archaea</taxon>
        <taxon>Methanobacteriati</taxon>
        <taxon>Methanobacteriota</taxon>
        <taxon>Stenosarchaea group</taxon>
        <taxon>Methanomicrobia</taxon>
        <taxon>Methanosarcinales</taxon>
        <taxon>Methanosarcinaceae</taxon>
        <taxon>Methanolobus</taxon>
    </lineage>
</organism>
<comment type="caution">
    <text evidence="2">The sequence shown here is derived from an EMBL/GenBank/DDBJ whole genome shotgun (WGS) entry which is preliminary data.</text>
</comment>
<dbReference type="Proteomes" id="UP000019483">
    <property type="component" value="Unassembled WGS sequence"/>
</dbReference>
<sequence>MKGTNSKNMETNLNVKNDVKSWMRTLIQGISLLIFAFLLLILTSIDNMVGFSTFSKQLTTFVTLIYLIIFLLLIIDPNQVRIFTLGHFEPYKKLLILIAMLLLTYVFLVPAILYMVGMV</sequence>
<keyword evidence="3" id="KW-1185">Reference proteome</keyword>
<gene>
    <name evidence="2" type="ORF">MettiDRAFT_1925</name>
</gene>